<evidence type="ECO:0000313" key="3">
    <source>
        <dbReference type="EMBL" id="AFM78320.1"/>
    </source>
</evidence>
<dbReference type="OMA" id="FHTRTLK"/>
<comment type="similarity">
    <text evidence="1">Belongs to the GASA family.</text>
</comment>
<evidence type="ECO:0000313" key="5">
    <source>
        <dbReference type="Proteomes" id="UP000790787"/>
    </source>
</evidence>
<keyword evidence="5" id="KW-1185">Reference proteome</keyword>
<dbReference type="AlphaFoldDB" id="A0A0R4WFE4"/>
<sequence length="104" mass="11181">MAISKTLFVSLVLSLLLLDQVQSIQTDQVTSNAISEAAYSYPKIDCGGACKARCRLSSRPRLCKRACGTCCARCNCVPPGTSGNTETCPCYANMTTHGNRRKCP</sequence>
<evidence type="ECO:0000256" key="2">
    <source>
        <dbReference type="SAM" id="SignalP"/>
    </source>
</evidence>
<dbReference type="KEGG" id="nta:107803188"/>
<dbReference type="PaxDb" id="4097-A0A0R4WFE4"/>
<dbReference type="RefSeq" id="XP_016482310.1">
    <property type="nucleotide sequence ID" value="XM_016626824.1"/>
</dbReference>
<reference evidence="3" key="1">
    <citation type="submission" date="2011-11" db="EMBL/GenBank/DDBJ databases">
        <title>Cloning and expression of antimicrobial peptides from Nicotiana tabacum.</title>
        <authorList>
            <person name="Lin S."/>
            <person name="Wang R."/>
            <person name="Ren X."/>
        </authorList>
    </citation>
    <scope>NUCLEOTIDE SEQUENCE</scope>
</reference>
<protein>
    <submittedName>
        <fullName evidence="3">Antimicrobial peptide</fullName>
    </submittedName>
    <submittedName>
        <fullName evidence="6">Snakin-2</fullName>
    </submittedName>
</protein>
<dbReference type="Pfam" id="PF02704">
    <property type="entry name" value="GASA"/>
    <property type="match status" value="1"/>
</dbReference>
<dbReference type="PANTHER" id="PTHR23201">
    <property type="entry name" value="EXTENSIN, PROLINE-RICH PROTEIN"/>
    <property type="match status" value="1"/>
</dbReference>
<gene>
    <name evidence="3" type="primary">SN2a</name>
    <name evidence="6" type="synonym">LOC107803188</name>
</gene>
<dbReference type="PANTHER" id="PTHR23201:SF2">
    <property type="entry name" value="GIBBERELLIN-REGULATED PROTEIN 1-RELATED"/>
    <property type="match status" value="1"/>
</dbReference>
<reference evidence="6" key="3">
    <citation type="submission" date="2025-04" db="UniProtKB">
        <authorList>
            <consortium name="RefSeq"/>
        </authorList>
    </citation>
    <scope>IDENTIFICATION</scope>
</reference>
<feature type="chain" id="PRO_5015044320" evidence="2">
    <location>
        <begin position="24"/>
        <end position="104"/>
    </location>
</feature>
<dbReference type="GeneID" id="107803188"/>
<dbReference type="Proteomes" id="UP000790787">
    <property type="component" value="Chromosome 19"/>
</dbReference>
<organism evidence="3">
    <name type="scientific">Nicotiana tabacum</name>
    <name type="common">Common tobacco</name>
    <dbReference type="NCBI Taxonomy" id="4097"/>
    <lineage>
        <taxon>Eukaryota</taxon>
        <taxon>Viridiplantae</taxon>
        <taxon>Streptophyta</taxon>
        <taxon>Embryophyta</taxon>
        <taxon>Tracheophyta</taxon>
        <taxon>Spermatophyta</taxon>
        <taxon>Magnoliopsida</taxon>
        <taxon>eudicotyledons</taxon>
        <taxon>Gunneridae</taxon>
        <taxon>Pentapetalae</taxon>
        <taxon>asterids</taxon>
        <taxon>lamiids</taxon>
        <taxon>Solanales</taxon>
        <taxon>Solanaceae</taxon>
        <taxon>Nicotianoideae</taxon>
        <taxon>Nicotianeae</taxon>
        <taxon>Nicotiana</taxon>
    </lineage>
</organism>
<evidence type="ECO:0000313" key="4">
    <source>
        <dbReference type="Proteomes" id="UP000084051"/>
    </source>
</evidence>
<reference evidence="4" key="2">
    <citation type="journal article" date="2014" name="Nat. Commun.">
        <title>The tobacco genome sequence and its comparison with those of tomato and potato.</title>
        <authorList>
            <person name="Sierro N."/>
            <person name="Battey J.N."/>
            <person name="Ouadi S."/>
            <person name="Bakaher N."/>
            <person name="Bovet L."/>
            <person name="Willig A."/>
            <person name="Goepfert S."/>
            <person name="Peitsch M.C."/>
            <person name="Ivanov N.V."/>
        </authorList>
    </citation>
    <scope>NUCLEOTIDE SEQUENCE [LARGE SCALE GENOMIC DNA]</scope>
    <source>
        <strain evidence="4">cv. TN90</strain>
    </source>
</reference>
<dbReference type="OrthoDB" id="625265at2759"/>
<name>A0A0R4WFE4_TOBAC</name>
<evidence type="ECO:0000256" key="1">
    <source>
        <dbReference type="ARBA" id="ARBA00010582"/>
    </source>
</evidence>
<accession>A0A0R4WFE4</accession>
<keyword evidence="2" id="KW-0732">Signal</keyword>
<dbReference type="SMR" id="A0A0R4WFE4"/>
<feature type="signal peptide" evidence="2">
    <location>
        <begin position="1"/>
        <end position="23"/>
    </location>
</feature>
<proteinExistence type="evidence at transcript level"/>
<dbReference type="EMBL" id="JQ031366">
    <property type="protein sequence ID" value="AFM78320.1"/>
    <property type="molecule type" value="mRNA"/>
</dbReference>
<evidence type="ECO:0000313" key="6">
    <source>
        <dbReference type="RefSeq" id="XP_016482310.1"/>
    </source>
</evidence>
<dbReference type="STRING" id="4097.A0A0R4WFE4"/>
<dbReference type="InterPro" id="IPR003854">
    <property type="entry name" value="GASA"/>
</dbReference>